<dbReference type="EMBL" id="JBKBDD010000003">
    <property type="protein sequence ID" value="MFN6543388.1"/>
    <property type="molecule type" value="Genomic_DNA"/>
</dbReference>
<dbReference type="Gene3D" id="1.10.443.10">
    <property type="entry name" value="Intergrase catalytic core"/>
    <property type="match status" value="1"/>
</dbReference>
<evidence type="ECO:0000313" key="2">
    <source>
        <dbReference type="EMBL" id="MFN6543388.1"/>
    </source>
</evidence>
<comment type="caution">
    <text evidence="2">The sequence shown here is derived from an EMBL/GenBank/DDBJ whole genome shotgun (WGS) entry which is preliminary data.</text>
</comment>
<organism evidence="2 3">
    <name type="scientific">Mycolicibacterium nivoides</name>
    <dbReference type="NCBI Taxonomy" id="2487344"/>
    <lineage>
        <taxon>Bacteria</taxon>
        <taxon>Bacillati</taxon>
        <taxon>Actinomycetota</taxon>
        <taxon>Actinomycetes</taxon>
        <taxon>Mycobacteriales</taxon>
        <taxon>Mycobacteriaceae</taxon>
        <taxon>Mycolicibacterium</taxon>
    </lineage>
</organism>
<name>A0ABW9L843_9MYCO</name>
<evidence type="ECO:0000313" key="3">
    <source>
        <dbReference type="Proteomes" id="UP001635816"/>
    </source>
</evidence>
<dbReference type="Proteomes" id="UP001635816">
    <property type="component" value="Unassembled WGS sequence"/>
</dbReference>
<keyword evidence="3" id="KW-1185">Reference proteome</keyword>
<evidence type="ECO:0008006" key="4">
    <source>
        <dbReference type="Google" id="ProtNLM"/>
    </source>
</evidence>
<gene>
    <name evidence="2" type="ORF">ACK4CT_09360</name>
</gene>
<dbReference type="RefSeq" id="WP_409543020.1">
    <property type="nucleotide sequence ID" value="NZ_JBKBDD010000003.1"/>
</dbReference>
<dbReference type="SUPFAM" id="SSF56349">
    <property type="entry name" value="DNA breaking-rejoining enzymes"/>
    <property type="match status" value="1"/>
</dbReference>
<dbReference type="InterPro" id="IPR013762">
    <property type="entry name" value="Integrase-like_cat_sf"/>
</dbReference>
<proteinExistence type="predicted"/>
<sequence length="44" mass="4905">MSTIALTASPVRFHDLRHTFATMNLIAGEHHMRVAKFSGTACLY</sequence>
<keyword evidence="1" id="KW-0233">DNA recombination</keyword>
<evidence type="ECO:0000256" key="1">
    <source>
        <dbReference type="ARBA" id="ARBA00023172"/>
    </source>
</evidence>
<reference evidence="2 3" key="1">
    <citation type="submission" date="2024-12" db="EMBL/GenBank/DDBJ databases">
        <title>The coexistence of Mycolicibacterium septicum and Mycolicibacterium nivoides in clinical samples.</title>
        <authorList>
            <person name="Wang C."/>
            <person name="Feng Y."/>
            <person name="Zong Z."/>
        </authorList>
    </citation>
    <scope>NUCLEOTIDE SEQUENCE [LARGE SCALE GENOMIC DNA]</scope>
    <source>
        <strain evidence="2 3">120309</strain>
    </source>
</reference>
<accession>A0ABW9L843</accession>
<protein>
    <recommendedName>
        <fullName evidence="4">Tyr recombinase domain-containing protein</fullName>
    </recommendedName>
</protein>
<dbReference type="InterPro" id="IPR011010">
    <property type="entry name" value="DNA_brk_join_enz"/>
</dbReference>